<feature type="compositionally biased region" description="Polar residues" evidence="1">
    <location>
        <begin position="80"/>
        <end position="92"/>
    </location>
</feature>
<sequence length="142" mass="14988">MGTGVREQSGSPSAIGSARALSISELCGGPSPLPFLSAIASFLKVQLHGLAVESERDGKNGGVRTRGQFRPATPLLPTQRVGSSPNSSQHFKPSTDDLTAVRRDQIPSLMTWKLLEGSRTASYLFPVPSVIKSHADSLQCSG</sequence>
<accession>L9KBD1</accession>
<reference evidence="3" key="2">
    <citation type="journal article" date="2013" name="Nat. Commun.">
        <title>Genome of the Chinese tree shrew.</title>
        <authorList>
            <person name="Fan Y."/>
            <person name="Huang Z.Y."/>
            <person name="Cao C.C."/>
            <person name="Chen C.S."/>
            <person name="Chen Y.X."/>
            <person name="Fan D.D."/>
            <person name="He J."/>
            <person name="Hou H.L."/>
            <person name="Hu L."/>
            <person name="Hu X.T."/>
            <person name="Jiang X.T."/>
            <person name="Lai R."/>
            <person name="Lang Y.S."/>
            <person name="Liang B."/>
            <person name="Liao S.G."/>
            <person name="Mu D."/>
            <person name="Ma Y.Y."/>
            <person name="Niu Y.Y."/>
            <person name="Sun X.Q."/>
            <person name="Xia J.Q."/>
            <person name="Xiao J."/>
            <person name="Xiong Z.Q."/>
            <person name="Xu L."/>
            <person name="Yang L."/>
            <person name="Zhang Y."/>
            <person name="Zhao W."/>
            <person name="Zhao X.D."/>
            <person name="Zheng Y.T."/>
            <person name="Zhou J.M."/>
            <person name="Zhu Y.B."/>
            <person name="Zhang G.J."/>
            <person name="Wang J."/>
            <person name="Yao Y.G."/>
        </authorList>
    </citation>
    <scope>NUCLEOTIDE SEQUENCE [LARGE SCALE GENOMIC DNA]</scope>
</reference>
<gene>
    <name evidence="2" type="ORF">TREES_T100000802</name>
</gene>
<evidence type="ECO:0000313" key="2">
    <source>
        <dbReference type="EMBL" id="ELW59981.1"/>
    </source>
</evidence>
<evidence type="ECO:0000256" key="1">
    <source>
        <dbReference type="SAM" id="MobiDB-lite"/>
    </source>
</evidence>
<organism evidence="2 3">
    <name type="scientific">Tupaia chinensis</name>
    <name type="common">Chinese tree shrew</name>
    <name type="synonym">Tupaia belangeri chinensis</name>
    <dbReference type="NCBI Taxonomy" id="246437"/>
    <lineage>
        <taxon>Eukaryota</taxon>
        <taxon>Metazoa</taxon>
        <taxon>Chordata</taxon>
        <taxon>Craniata</taxon>
        <taxon>Vertebrata</taxon>
        <taxon>Euteleostomi</taxon>
        <taxon>Mammalia</taxon>
        <taxon>Eutheria</taxon>
        <taxon>Euarchontoglires</taxon>
        <taxon>Scandentia</taxon>
        <taxon>Tupaiidae</taxon>
        <taxon>Tupaia</taxon>
    </lineage>
</organism>
<evidence type="ECO:0000313" key="3">
    <source>
        <dbReference type="Proteomes" id="UP000011518"/>
    </source>
</evidence>
<feature type="region of interest" description="Disordered" evidence="1">
    <location>
        <begin position="53"/>
        <end position="99"/>
    </location>
</feature>
<keyword evidence="3" id="KW-1185">Reference proteome</keyword>
<dbReference type="Proteomes" id="UP000011518">
    <property type="component" value="Unassembled WGS sequence"/>
</dbReference>
<dbReference type="AlphaFoldDB" id="L9KBD1"/>
<dbReference type="InParanoid" id="L9KBD1"/>
<reference evidence="3" key="1">
    <citation type="submission" date="2012-07" db="EMBL/GenBank/DDBJ databases">
        <title>Genome of the Chinese tree shrew, a rising model animal genetically related to primates.</title>
        <authorList>
            <person name="Zhang G."/>
            <person name="Fan Y."/>
            <person name="Yao Y."/>
            <person name="Huang Z."/>
        </authorList>
    </citation>
    <scope>NUCLEOTIDE SEQUENCE [LARGE SCALE GENOMIC DNA]</scope>
</reference>
<protein>
    <submittedName>
        <fullName evidence="2">Uncharacterized protein</fullName>
    </submittedName>
</protein>
<name>L9KBD1_TUPCH</name>
<proteinExistence type="predicted"/>
<dbReference type="EMBL" id="KB320889">
    <property type="protein sequence ID" value="ELW59981.1"/>
    <property type="molecule type" value="Genomic_DNA"/>
</dbReference>